<evidence type="ECO:0000256" key="3">
    <source>
        <dbReference type="ARBA" id="ARBA00023163"/>
    </source>
</evidence>
<gene>
    <name evidence="5" type="ORF">FD00_GL001583</name>
</gene>
<dbReference type="InterPro" id="IPR009057">
    <property type="entry name" value="Homeodomain-like_sf"/>
</dbReference>
<organism evidence="5 6">
    <name type="scientific">Liquorilactobacillus mali KCTC 3596 = DSM 20444</name>
    <dbReference type="NCBI Taxonomy" id="1046596"/>
    <lineage>
        <taxon>Bacteria</taxon>
        <taxon>Bacillati</taxon>
        <taxon>Bacillota</taxon>
        <taxon>Bacilli</taxon>
        <taxon>Lactobacillales</taxon>
        <taxon>Lactobacillaceae</taxon>
        <taxon>Liquorilactobacillus</taxon>
    </lineage>
</organism>
<sequence length="319" mass="37444">MLRTLNPIETKQKQDECYLEEIPANTIERTGQTNSFKVLNNYFFKNKDIYISKHNRFAPYPTHSHTFLEINYMLEGRSVQSVDGEKIVLNSGDLLLLDVGATHSIGALGENDLLINILFRNSNINIDLLKDLRRSRSVLYDFLLRSSIKSNQKQDFLVFRTAKNYKISQIMDEIIEEYFLKREFSDTVIKSYLQILITNLVRNYRILENEPQSKTRRIMIEVLDEIDKNYTDINLKQVAAKYNYNKNYFSNLFKKEVGKSFSEIVLRKRLTQANVLITSTALPINQIAQAVGISNYSFFYKKYFEFYKELPAEQRKRGL</sequence>
<protein>
    <submittedName>
        <fullName evidence="5">AraC family transcriptional regulator</fullName>
    </submittedName>
</protein>
<dbReference type="AlphaFoldDB" id="A0A0R2E669"/>
<dbReference type="InterPro" id="IPR018060">
    <property type="entry name" value="HTH_AraC"/>
</dbReference>
<proteinExistence type="predicted"/>
<dbReference type="SMART" id="SM00342">
    <property type="entry name" value="HTH_ARAC"/>
    <property type="match status" value="1"/>
</dbReference>
<keyword evidence="3" id="KW-0804">Transcription</keyword>
<dbReference type="InterPro" id="IPR014710">
    <property type="entry name" value="RmlC-like_jellyroll"/>
</dbReference>
<dbReference type="GO" id="GO:0003700">
    <property type="term" value="F:DNA-binding transcription factor activity"/>
    <property type="evidence" value="ECO:0007669"/>
    <property type="project" value="InterPro"/>
</dbReference>
<dbReference type="Pfam" id="PF07883">
    <property type="entry name" value="Cupin_2"/>
    <property type="match status" value="1"/>
</dbReference>
<dbReference type="PANTHER" id="PTHR43280:SF28">
    <property type="entry name" value="HTH-TYPE TRANSCRIPTIONAL ACTIVATOR RHAS"/>
    <property type="match status" value="1"/>
</dbReference>
<name>A0A0R2E669_9LACO</name>
<keyword evidence="6" id="KW-1185">Reference proteome</keyword>
<dbReference type="Gene3D" id="1.10.10.60">
    <property type="entry name" value="Homeodomain-like"/>
    <property type="match status" value="2"/>
</dbReference>
<keyword evidence="2" id="KW-0238">DNA-binding</keyword>
<accession>A0A0R2E669</accession>
<evidence type="ECO:0000313" key="5">
    <source>
        <dbReference type="EMBL" id="KRN11094.1"/>
    </source>
</evidence>
<dbReference type="Gene3D" id="2.60.120.10">
    <property type="entry name" value="Jelly Rolls"/>
    <property type="match status" value="1"/>
</dbReference>
<reference evidence="5 6" key="1">
    <citation type="journal article" date="2015" name="Genome Announc.">
        <title>Expanding the biotechnology potential of lactobacilli through comparative genomics of 213 strains and associated genera.</title>
        <authorList>
            <person name="Sun Z."/>
            <person name="Harris H.M."/>
            <person name="McCann A."/>
            <person name="Guo C."/>
            <person name="Argimon S."/>
            <person name="Zhang W."/>
            <person name="Yang X."/>
            <person name="Jeffery I.B."/>
            <person name="Cooney J.C."/>
            <person name="Kagawa T.F."/>
            <person name="Liu W."/>
            <person name="Song Y."/>
            <person name="Salvetti E."/>
            <person name="Wrobel A."/>
            <person name="Rasinkangas P."/>
            <person name="Parkhill J."/>
            <person name="Rea M.C."/>
            <person name="O'Sullivan O."/>
            <person name="Ritari J."/>
            <person name="Douillard F.P."/>
            <person name="Paul Ross R."/>
            <person name="Yang R."/>
            <person name="Briner A.E."/>
            <person name="Felis G.E."/>
            <person name="de Vos W.M."/>
            <person name="Barrangou R."/>
            <person name="Klaenhammer T.R."/>
            <person name="Caufield P.W."/>
            <person name="Cui Y."/>
            <person name="Zhang H."/>
            <person name="O'Toole P.W."/>
        </authorList>
    </citation>
    <scope>NUCLEOTIDE SEQUENCE [LARGE SCALE GENOMIC DNA]</scope>
    <source>
        <strain evidence="5 6">DSM 20444</strain>
    </source>
</reference>
<dbReference type="SUPFAM" id="SSF46689">
    <property type="entry name" value="Homeodomain-like"/>
    <property type="match status" value="1"/>
</dbReference>
<evidence type="ECO:0000313" key="6">
    <source>
        <dbReference type="Proteomes" id="UP000050898"/>
    </source>
</evidence>
<feature type="domain" description="HTH araC/xylS-type" evidence="4">
    <location>
        <begin position="216"/>
        <end position="317"/>
    </location>
</feature>
<dbReference type="EMBL" id="AYYH01000004">
    <property type="protein sequence ID" value="KRN11094.1"/>
    <property type="molecule type" value="Genomic_DNA"/>
</dbReference>
<dbReference type="Proteomes" id="UP000050898">
    <property type="component" value="Unassembled WGS sequence"/>
</dbReference>
<dbReference type="Pfam" id="PF12833">
    <property type="entry name" value="HTH_18"/>
    <property type="match status" value="1"/>
</dbReference>
<dbReference type="CDD" id="cd06996">
    <property type="entry name" value="cupin_Lmo2851-like_N"/>
    <property type="match status" value="1"/>
</dbReference>
<keyword evidence="1" id="KW-0805">Transcription regulation</keyword>
<evidence type="ECO:0000256" key="1">
    <source>
        <dbReference type="ARBA" id="ARBA00023015"/>
    </source>
</evidence>
<dbReference type="SUPFAM" id="SSF51215">
    <property type="entry name" value="Regulatory protein AraC"/>
    <property type="match status" value="1"/>
</dbReference>
<dbReference type="PANTHER" id="PTHR43280">
    <property type="entry name" value="ARAC-FAMILY TRANSCRIPTIONAL REGULATOR"/>
    <property type="match status" value="1"/>
</dbReference>
<dbReference type="GO" id="GO:0043565">
    <property type="term" value="F:sequence-specific DNA binding"/>
    <property type="evidence" value="ECO:0007669"/>
    <property type="project" value="InterPro"/>
</dbReference>
<evidence type="ECO:0000259" key="4">
    <source>
        <dbReference type="PROSITE" id="PS01124"/>
    </source>
</evidence>
<evidence type="ECO:0000256" key="2">
    <source>
        <dbReference type="ARBA" id="ARBA00023125"/>
    </source>
</evidence>
<comment type="caution">
    <text evidence="5">The sequence shown here is derived from an EMBL/GenBank/DDBJ whole genome shotgun (WGS) entry which is preliminary data.</text>
</comment>
<dbReference type="PATRIC" id="fig|1046596.6.peg.1668"/>
<dbReference type="InterPro" id="IPR013096">
    <property type="entry name" value="Cupin_2"/>
</dbReference>
<dbReference type="InterPro" id="IPR037923">
    <property type="entry name" value="HTH-like"/>
</dbReference>
<dbReference type="PROSITE" id="PS01124">
    <property type="entry name" value="HTH_ARAC_FAMILY_2"/>
    <property type="match status" value="1"/>
</dbReference>